<evidence type="ECO:0000256" key="6">
    <source>
        <dbReference type="ARBA" id="ARBA00022771"/>
    </source>
</evidence>
<gene>
    <name evidence="13" type="ORF">FZEAL_8976</name>
</gene>
<protein>
    <recommendedName>
        <fullName evidence="12">C2H2-type domain-containing protein</fullName>
    </recommendedName>
</protein>
<name>A0A8H4UD50_9HYPO</name>
<keyword evidence="6 10" id="KW-0863">Zinc-finger</keyword>
<dbReference type="PROSITE" id="PS00028">
    <property type="entry name" value="ZINC_FINGER_C2H2_1"/>
    <property type="match status" value="1"/>
</dbReference>
<accession>A0A8H4UD50</accession>
<organism evidence="13 14">
    <name type="scientific">Fusarium zealandicum</name>
    <dbReference type="NCBI Taxonomy" id="1053134"/>
    <lineage>
        <taxon>Eukaryota</taxon>
        <taxon>Fungi</taxon>
        <taxon>Dikarya</taxon>
        <taxon>Ascomycota</taxon>
        <taxon>Pezizomycotina</taxon>
        <taxon>Sordariomycetes</taxon>
        <taxon>Hypocreomycetidae</taxon>
        <taxon>Hypocreales</taxon>
        <taxon>Nectriaceae</taxon>
        <taxon>Fusarium</taxon>
        <taxon>Fusarium staphyleae species complex</taxon>
    </lineage>
</organism>
<dbReference type="PANTHER" id="PTHR46095">
    <property type="entry name" value="ZINC FINGER PROTEIN 593"/>
    <property type="match status" value="1"/>
</dbReference>
<dbReference type="Gene3D" id="3.30.160.60">
    <property type="entry name" value="Classic Zinc Finger"/>
    <property type="match status" value="1"/>
</dbReference>
<dbReference type="EMBL" id="JABEYC010000805">
    <property type="protein sequence ID" value="KAF4974075.1"/>
    <property type="molecule type" value="Genomic_DNA"/>
</dbReference>
<evidence type="ECO:0000256" key="5">
    <source>
        <dbReference type="ARBA" id="ARBA00022723"/>
    </source>
</evidence>
<keyword evidence="7" id="KW-0862">Zinc</keyword>
<evidence type="ECO:0000256" key="2">
    <source>
        <dbReference type="ARBA" id="ARBA00004496"/>
    </source>
</evidence>
<dbReference type="Pfam" id="PF12171">
    <property type="entry name" value="zf-C2H2_jaz"/>
    <property type="match status" value="1"/>
</dbReference>
<comment type="caution">
    <text evidence="13">The sequence shown here is derived from an EMBL/GenBank/DDBJ whole genome shotgun (WGS) entry which is preliminary data.</text>
</comment>
<dbReference type="PROSITE" id="PS50157">
    <property type="entry name" value="ZINC_FINGER_C2H2_2"/>
    <property type="match status" value="1"/>
</dbReference>
<feature type="compositionally biased region" description="Basic and acidic residues" evidence="11">
    <location>
        <begin position="122"/>
        <end position="132"/>
    </location>
</feature>
<dbReference type="Proteomes" id="UP000635477">
    <property type="component" value="Unassembled WGS sequence"/>
</dbReference>
<dbReference type="InterPro" id="IPR022755">
    <property type="entry name" value="Znf_C2H2_jaz"/>
</dbReference>
<keyword evidence="4" id="KW-0690">Ribosome biogenesis</keyword>
<keyword evidence="5" id="KW-0479">Metal-binding</keyword>
<evidence type="ECO:0000256" key="9">
    <source>
        <dbReference type="ARBA" id="ARBA00038064"/>
    </source>
</evidence>
<feature type="domain" description="C2H2-type" evidence="12">
    <location>
        <begin position="50"/>
        <end position="74"/>
    </location>
</feature>
<evidence type="ECO:0000256" key="11">
    <source>
        <dbReference type="SAM" id="MobiDB-lite"/>
    </source>
</evidence>
<evidence type="ECO:0000259" key="12">
    <source>
        <dbReference type="PROSITE" id="PS50157"/>
    </source>
</evidence>
<dbReference type="InterPro" id="IPR036236">
    <property type="entry name" value="Znf_C2H2_sf"/>
</dbReference>
<evidence type="ECO:0000256" key="7">
    <source>
        <dbReference type="ARBA" id="ARBA00022833"/>
    </source>
</evidence>
<comment type="similarity">
    <text evidence="9">Belongs to the ZNF593/BUD20 C2H2-type zinc-finger protein family.</text>
</comment>
<dbReference type="GO" id="GO:0005737">
    <property type="term" value="C:cytoplasm"/>
    <property type="evidence" value="ECO:0007669"/>
    <property type="project" value="UniProtKB-SubCell"/>
</dbReference>
<reference evidence="13" key="1">
    <citation type="journal article" date="2020" name="BMC Genomics">
        <title>Correction to: Identification and distribution of gene clusters required for synthesis of sphingolipid metabolism inhibitors in diverse species of the filamentous fungus Fusarium.</title>
        <authorList>
            <person name="Kim H.S."/>
            <person name="Lohmar J.M."/>
            <person name="Busman M."/>
            <person name="Brown D.W."/>
            <person name="Naumann T.A."/>
            <person name="Divon H.H."/>
            <person name="Lysoe E."/>
            <person name="Uhlig S."/>
            <person name="Proctor R.H."/>
        </authorList>
    </citation>
    <scope>NUCLEOTIDE SEQUENCE</scope>
    <source>
        <strain evidence="13">NRRL 22465</strain>
    </source>
</reference>
<dbReference type="GO" id="GO:0008270">
    <property type="term" value="F:zinc ion binding"/>
    <property type="evidence" value="ECO:0007669"/>
    <property type="project" value="UniProtKB-KW"/>
</dbReference>
<reference evidence="13" key="2">
    <citation type="submission" date="2020-05" db="EMBL/GenBank/DDBJ databases">
        <authorList>
            <person name="Kim H.-S."/>
            <person name="Proctor R.H."/>
            <person name="Brown D.W."/>
        </authorList>
    </citation>
    <scope>NUCLEOTIDE SEQUENCE</scope>
    <source>
        <strain evidence="13">NRRL 22465</strain>
    </source>
</reference>
<dbReference type="AlphaFoldDB" id="A0A8H4UD50"/>
<evidence type="ECO:0000256" key="10">
    <source>
        <dbReference type="PROSITE-ProRule" id="PRU00042"/>
    </source>
</evidence>
<dbReference type="GO" id="GO:0005634">
    <property type="term" value="C:nucleus"/>
    <property type="evidence" value="ECO:0007669"/>
    <property type="project" value="UniProtKB-SubCell"/>
</dbReference>
<feature type="region of interest" description="Disordered" evidence="11">
    <location>
        <begin position="116"/>
        <end position="141"/>
    </location>
</feature>
<evidence type="ECO:0000313" key="14">
    <source>
        <dbReference type="Proteomes" id="UP000635477"/>
    </source>
</evidence>
<dbReference type="GO" id="GO:0042254">
    <property type="term" value="P:ribosome biogenesis"/>
    <property type="evidence" value="ECO:0007669"/>
    <property type="project" value="UniProtKB-KW"/>
</dbReference>
<comment type="subcellular location">
    <subcellularLocation>
        <location evidence="2">Cytoplasm</location>
    </subcellularLocation>
    <subcellularLocation>
        <location evidence="1">Nucleus</location>
    </subcellularLocation>
</comment>
<proteinExistence type="inferred from homology"/>
<evidence type="ECO:0000313" key="13">
    <source>
        <dbReference type="EMBL" id="KAF4974075.1"/>
    </source>
</evidence>
<dbReference type="PANTHER" id="PTHR46095:SF1">
    <property type="entry name" value="ZINC FINGER PROTEIN 593"/>
    <property type="match status" value="1"/>
</dbReference>
<dbReference type="InterPro" id="IPR013087">
    <property type="entry name" value="Znf_C2H2_type"/>
</dbReference>
<evidence type="ECO:0000256" key="8">
    <source>
        <dbReference type="ARBA" id="ARBA00023242"/>
    </source>
</evidence>
<keyword evidence="3" id="KW-0963">Cytoplasm</keyword>
<dbReference type="SUPFAM" id="SSF57667">
    <property type="entry name" value="beta-beta-alpha zinc fingers"/>
    <property type="match status" value="1"/>
</dbReference>
<keyword evidence="14" id="KW-1185">Reference proteome</keyword>
<sequence>MGVTNKRTITKTRRKTRDVDQIKADLLSPKHLKQYQETKAAEDLPGLGRHYCTECSKWFDTDDTLVSHRKGKPHKRRFVMINSLSIWFAMSMNLANAQPRVKQLEQPYTQKEAEAAVGLRTDNGERSHTITDKDDDVAMAS</sequence>
<evidence type="ECO:0000256" key="1">
    <source>
        <dbReference type="ARBA" id="ARBA00004123"/>
    </source>
</evidence>
<evidence type="ECO:0000256" key="4">
    <source>
        <dbReference type="ARBA" id="ARBA00022517"/>
    </source>
</evidence>
<dbReference type="OrthoDB" id="24683at2759"/>
<evidence type="ECO:0000256" key="3">
    <source>
        <dbReference type="ARBA" id="ARBA00022490"/>
    </source>
</evidence>
<dbReference type="InterPro" id="IPR051879">
    <property type="entry name" value="C2H2-ZF_Maturation_Protein"/>
</dbReference>
<keyword evidence="8" id="KW-0539">Nucleus</keyword>